<evidence type="ECO:0000313" key="2">
    <source>
        <dbReference type="Proteomes" id="UP000253141"/>
    </source>
</evidence>
<name>A0A369IKV7_9BACT</name>
<keyword evidence="2" id="KW-1185">Reference proteome</keyword>
<protein>
    <submittedName>
        <fullName evidence="1">Uncharacterized protein</fullName>
    </submittedName>
</protein>
<comment type="caution">
    <text evidence="1">The sequence shown here is derived from an EMBL/GenBank/DDBJ whole genome shotgun (WGS) entry which is preliminary data.</text>
</comment>
<dbReference type="AlphaFoldDB" id="A0A369IKV7"/>
<reference evidence="1 2" key="1">
    <citation type="submission" date="2018-07" db="EMBL/GenBank/DDBJ databases">
        <title>Genome analysis of Runella aurantiaca.</title>
        <authorList>
            <person name="Yang X."/>
        </authorList>
    </citation>
    <scope>NUCLEOTIDE SEQUENCE [LARGE SCALE GENOMIC DNA]</scope>
    <source>
        <strain evidence="1 2">YX9</strain>
    </source>
</reference>
<dbReference type="Proteomes" id="UP000253141">
    <property type="component" value="Unassembled WGS sequence"/>
</dbReference>
<proteinExistence type="predicted"/>
<evidence type="ECO:0000313" key="1">
    <source>
        <dbReference type="EMBL" id="RDB07864.1"/>
    </source>
</evidence>
<sequence length="144" mass="17167">MTSMTGWIAKRLNYYESTSGWAHMIEDQREDKEEALWLFFELLDEFRGISHEVIYSTDYLPHYKLDTSWRGHSRQKKVRGTFKAVPKPRPATLIIRKMILEESWYSLIALNEKNEILDIRTSLDLGNIYERGLSIYGIEFDKWK</sequence>
<dbReference type="EMBL" id="QPIW01000001">
    <property type="protein sequence ID" value="RDB07864.1"/>
    <property type="molecule type" value="Genomic_DNA"/>
</dbReference>
<organism evidence="1 2">
    <name type="scientific">Runella aurantiaca</name>
    <dbReference type="NCBI Taxonomy" id="2282308"/>
    <lineage>
        <taxon>Bacteria</taxon>
        <taxon>Pseudomonadati</taxon>
        <taxon>Bacteroidota</taxon>
        <taxon>Cytophagia</taxon>
        <taxon>Cytophagales</taxon>
        <taxon>Spirosomataceae</taxon>
        <taxon>Runella</taxon>
    </lineage>
</organism>
<accession>A0A369IKV7</accession>
<gene>
    <name evidence="1" type="ORF">DVG78_02080</name>
</gene>